<dbReference type="SUPFAM" id="SSF52540">
    <property type="entry name" value="P-loop containing nucleoside triphosphate hydrolases"/>
    <property type="match status" value="1"/>
</dbReference>
<comment type="caution">
    <text evidence="2">The sequence shown here is derived from an EMBL/GenBank/DDBJ whole genome shotgun (WGS) entry which is preliminary data.</text>
</comment>
<proteinExistence type="predicted"/>
<dbReference type="InterPro" id="IPR003593">
    <property type="entry name" value="AAA+_ATPase"/>
</dbReference>
<dbReference type="InterPro" id="IPR027065">
    <property type="entry name" value="Lon_Prtase"/>
</dbReference>
<dbReference type="GO" id="GO:0006508">
    <property type="term" value="P:proteolysis"/>
    <property type="evidence" value="ECO:0007669"/>
    <property type="project" value="UniProtKB-KW"/>
</dbReference>
<gene>
    <name evidence="2" type="primary">lon_2</name>
    <name evidence="2" type="ORF">AFCDBAGC_1038</name>
</gene>
<keyword evidence="3" id="KW-1185">Reference proteome</keyword>
<feature type="domain" description="AAA+ ATPase" evidence="1">
    <location>
        <begin position="324"/>
        <end position="473"/>
    </location>
</feature>
<sequence length="537" mass="58046">MRTTPRNGVGAPSVRGLLLGMPFHRHSHPRQLQAELLSTVPGIYDGSRDELVMQCAGSNLLYELVMSLWAAINTCLDAKRDPDGAQKVFAESLYEAWKILKRTVGCHTAVTADHDLAFAFDDRAEQDLLDLLTILLSDMGYADVRMAYVELAWRHARDRQKGEDDLLFGAIGASLYARHDLRFRQWTAGVGPTGFVESCIAFGRDEMSGKFAMAPAEPSWATEAKKKSALQKIEAARAEAGPSLLVLSSVDHLPGSATSGEGRPGGSVGTTARAEWAPMAGKRLPLVVVPDLARVKRRLVREFPDCERIIDAVLAPLAGRQFAYLSPFLLVGAPGSGKSRLARRIGEELGLAVTVYACSGVSDSSIIGTSRMWSTGRASVPLQAIRRAGAASVLIVLDEIARAGTRTDNGKLTDGVLGLTERETARAYQDPYLECPVDLSAVSYVATANTVDGLDPALLSRFRVFEMPMPTARSLPVLARAIVAELRVERGLDAVWLPDLTPDEFEMIGSHWSGGSVRVLQQLVEVAVDGRDLGQAN</sequence>
<dbReference type="InterPro" id="IPR011704">
    <property type="entry name" value="ATPase_dyneun-rel_AAA"/>
</dbReference>
<evidence type="ECO:0000313" key="2">
    <source>
        <dbReference type="EMBL" id="GJD43191.1"/>
    </source>
</evidence>
<protein>
    <submittedName>
        <fullName evidence="2">Lon protease</fullName>
    </submittedName>
</protein>
<dbReference type="InterPro" id="IPR027417">
    <property type="entry name" value="P-loop_NTPase"/>
</dbReference>
<evidence type="ECO:0000259" key="1">
    <source>
        <dbReference type="SMART" id="SM00382"/>
    </source>
</evidence>
<accession>A0ABQ4QDX2</accession>
<dbReference type="Proteomes" id="UP001055117">
    <property type="component" value="Unassembled WGS sequence"/>
</dbReference>
<dbReference type="SMART" id="SM00382">
    <property type="entry name" value="AAA"/>
    <property type="match status" value="1"/>
</dbReference>
<organism evidence="2 3">
    <name type="scientific">Methylobacterium cerastii</name>
    <dbReference type="NCBI Taxonomy" id="932741"/>
    <lineage>
        <taxon>Bacteria</taxon>
        <taxon>Pseudomonadati</taxon>
        <taxon>Pseudomonadota</taxon>
        <taxon>Alphaproteobacteria</taxon>
        <taxon>Hyphomicrobiales</taxon>
        <taxon>Methylobacteriaceae</taxon>
        <taxon>Methylobacterium</taxon>
    </lineage>
</organism>
<dbReference type="PANTHER" id="PTHR10046">
    <property type="entry name" value="ATP DEPENDENT LON PROTEASE FAMILY MEMBER"/>
    <property type="match status" value="1"/>
</dbReference>
<evidence type="ECO:0000313" key="3">
    <source>
        <dbReference type="Proteomes" id="UP001055117"/>
    </source>
</evidence>
<keyword evidence="2" id="KW-0378">Hydrolase</keyword>
<keyword evidence="2" id="KW-0645">Protease</keyword>
<dbReference type="Pfam" id="PF07728">
    <property type="entry name" value="AAA_5"/>
    <property type="match status" value="1"/>
</dbReference>
<dbReference type="EMBL" id="BPQG01000010">
    <property type="protein sequence ID" value="GJD43191.1"/>
    <property type="molecule type" value="Genomic_DNA"/>
</dbReference>
<name>A0ABQ4QDX2_9HYPH</name>
<dbReference type="Gene3D" id="3.40.50.300">
    <property type="entry name" value="P-loop containing nucleotide triphosphate hydrolases"/>
    <property type="match status" value="1"/>
</dbReference>
<reference evidence="2 3" key="1">
    <citation type="journal article" date="2021" name="Front. Microbiol.">
        <title>Comprehensive Comparative Genomics and Phenotyping of Methylobacterium Species.</title>
        <authorList>
            <person name="Alessa O."/>
            <person name="Ogura Y."/>
            <person name="Fujitani Y."/>
            <person name="Takami H."/>
            <person name="Hayashi T."/>
            <person name="Sahin N."/>
            <person name="Tani A."/>
        </authorList>
    </citation>
    <scope>NUCLEOTIDE SEQUENCE [LARGE SCALE GENOMIC DNA]</scope>
    <source>
        <strain evidence="2 3">DSM 23679</strain>
    </source>
</reference>
<dbReference type="RefSeq" id="WP_238271168.1">
    <property type="nucleotide sequence ID" value="NZ_BPQG01000010.1"/>
</dbReference>
<dbReference type="GO" id="GO:0008233">
    <property type="term" value="F:peptidase activity"/>
    <property type="evidence" value="ECO:0007669"/>
    <property type="project" value="UniProtKB-KW"/>
</dbReference>